<keyword evidence="5 11" id="KW-0540">Nuclease</keyword>
<evidence type="ECO:0000256" key="5">
    <source>
        <dbReference type="ARBA" id="ARBA00022722"/>
    </source>
</evidence>
<organism evidence="13">
    <name type="scientific">Anisakis simplex</name>
    <name type="common">Herring worm</name>
    <dbReference type="NCBI Taxonomy" id="6269"/>
    <lineage>
        <taxon>Eukaryota</taxon>
        <taxon>Metazoa</taxon>
        <taxon>Ecdysozoa</taxon>
        <taxon>Nematoda</taxon>
        <taxon>Chromadorea</taxon>
        <taxon>Rhabditida</taxon>
        <taxon>Spirurina</taxon>
        <taxon>Ascaridomorpha</taxon>
        <taxon>Ascaridoidea</taxon>
        <taxon>Anisakidae</taxon>
        <taxon>Anisakis</taxon>
        <taxon>Anisakis simplex complex</taxon>
    </lineage>
</organism>
<comment type="cofactor">
    <cofactor evidence="3">
        <name>Mg(2+)</name>
        <dbReference type="ChEBI" id="CHEBI:18420"/>
    </cofactor>
</comment>
<dbReference type="FunFam" id="1.10.10.460:FF:000001">
    <property type="entry name" value="Ribonuclease"/>
    <property type="match status" value="1"/>
</dbReference>
<evidence type="ECO:0000256" key="3">
    <source>
        <dbReference type="ARBA" id="ARBA00001946"/>
    </source>
</evidence>
<comment type="function">
    <text evidence="9">Catalytic subunit of RNase HII, an endonuclease that specifically degrades the RNA of RNA:DNA hybrids. Participates in DNA replication, possibly by mediating the removal of lagging-strand Okazaki fragment RNA primers during DNA replication. Mediates the excision of single ribonucleotides from DNA:RNA duplexes.</text>
</comment>
<comment type="catalytic activity">
    <reaction evidence="1 11">
        <text>Endonucleolytic cleavage to 5'-phosphomonoester.</text>
        <dbReference type="EC" id="3.1.26.4"/>
    </reaction>
</comment>
<keyword evidence="8 11" id="KW-0378">Hydrolase</keyword>
<dbReference type="SUPFAM" id="SSF53098">
    <property type="entry name" value="Ribonuclease H-like"/>
    <property type="match status" value="1"/>
</dbReference>
<comment type="function">
    <text evidence="11">Endonuclease that specifically degrades the RNA of RNA-DNA hybrids.</text>
</comment>
<comment type="cofactor">
    <cofactor evidence="2">
        <name>Mn(2+)</name>
        <dbReference type="ChEBI" id="CHEBI:29035"/>
    </cofactor>
</comment>
<dbReference type="GO" id="GO:0003723">
    <property type="term" value="F:RNA binding"/>
    <property type="evidence" value="ECO:0007669"/>
    <property type="project" value="UniProtKB-UniRule"/>
</dbReference>
<dbReference type="EC" id="3.1.26.4" evidence="11"/>
<dbReference type="PANTHER" id="PTHR10954">
    <property type="entry name" value="RIBONUCLEASE H2 SUBUNIT A"/>
    <property type="match status" value="1"/>
</dbReference>
<dbReference type="WBParaSite" id="ASIM_0000187701-mRNA-1">
    <property type="protein sequence ID" value="ASIM_0000187701-mRNA-1"/>
    <property type="gene ID" value="ASIM_0000187701"/>
</dbReference>
<accession>A0A0M3J2W5</accession>
<dbReference type="GO" id="GO:0043137">
    <property type="term" value="P:DNA replication, removal of RNA primer"/>
    <property type="evidence" value="ECO:0007669"/>
    <property type="project" value="TreeGrafter"/>
</dbReference>
<dbReference type="GO" id="GO:0004523">
    <property type="term" value="F:RNA-DNA hybrid ribonuclease activity"/>
    <property type="evidence" value="ECO:0007669"/>
    <property type="project" value="UniProtKB-EC"/>
</dbReference>
<keyword evidence="7 11" id="KW-0255">Endonuclease</keyword>
<dbReference type="GO" id="GO:0046872">
    <property type="term" value="F:metal ion binding"/>
    <property type="evidence" value="ECO:0007669"/>
    <property type="project" value="UniProtKB-KW"/>
</dbReference>
<keyword evidence="6" id="KW-0479">Metal-binding</keyword>
<feature type="domain" description="RNase H type-2" evidence="12">
    <location>
        <begin position="1"/>
        <end position="88"/>
    </location>
</feature>
<evidence type="ECO:0000256" key="4">
    <source>
        <dbReference type="ARBA" id="ARBA00007058"/>
    </source>
</evidence>
<comment type="similarity">
    <text evidence="4">Belongs to the RNase HII family. Eukaryotic subfamily.</text>
</comment>
<dbReference type="AlphaFoldDB" id="A0A0M3J2W5"/>
<dbReference type="Pfam" id="PF01351">
    <property type="entry name" value="RNase_HII"/>
    <property type="match status" value="1"/>
</dbReference>
<evidence type="ECO:0000256" key="2">
    <source>
        <dbReference type="ARBA" id="ARBA00001936"/>
    </source>
</evidence>
<evidence type="ECO:0000256" key="7">
    <source>
        <dbReference type="ARBA" id="ARBA00022759"/>
    </source>
</evidence>
<dbReference type="InterPro" id="IPR024567">
    <property type="entry name" value="RNase_HII/HIII_dom"/>
</dbReference>
<evidence type="ECO:0000256" key="8">
    <source>
        <dbReference type="ARBA" id="ARBA00022801"/>
    </source>
</evidence>
<name>A0A0M3J2W5_ANISI</name>
<proteinExistence type="inferred from homology"/>
<evidence type="ECO:0000256" key="9">
    <source>
        <dbReference type="ARBA" id="ARBA00024981"/>
    </source>
</evidence>
<dbReference type="GO" id="GO:0032299">
    <property type="term" value="C:ribonuclease H2 complex"/>
    <property type="evidence" value="ECO:0007669"/>
    <property type="project" value="TreeGrafter"/>
</dbReference>
<dbReference type="Gene3D" id="1.10.10.460">
    <property type="entry name" value="Ribonuclease hii. Domain 2"/>
    <property type="match status" value="1"/>
</dbReference>
<evidence type="ECO:0000256" key="6">
    <source>
        <dbReference type="ARBA" id="ARBA00022723"/>
    </source>
</evidence>
<dbReference type="InterPro" id="IPR001352">
    <property type="entry name" value="RNase_HII/HIII"/>
</dbReference>
<dbReference type="PANTHER" id="PTHR10954:SF7">
    <property type="entry name" value="RIBONUCLEASE H2 SUBUNIT A"/>
    <property type="match status" value="1"/>
</dbReference>
<sequence length="132" mass="14957">LFPIVSAASIVAKVSRDRLLRDWNFVEGSVKIPDDGYGSGYPGGEYLTTFDPNTKKFLRDAIDPVFGYPNLVRFSWKTAEVILEKSAVPCKWEEPGKIELTSWFHSGAKDEKPLPQRSAFFVDRFISNVVHF</sequence>
<protein>
    <recommendedName>
        <fullName evidence="11">Ribonuclease</fullName>
        <ecNumber evidence="11">3.1.26.4</ecNumber>
    </recommendedName>
</protein>
<comment type="caution">
    <text evidence="10">Lacks conserved residue(s) required for the propagation of feature annotation.</text>
</comment>
<dbReference type="InterPro" id="IPR036397">
    <property type="entry name" value="RNaseH_sf"/>
</dbReference>
<evidence type="ECO:0000256" key="1">
    <source>
        <dbReference type="ARBA" id="ARBA00000077"/>
    </source>
</evidence>
<reference evidence="13" key="1">
    <citation type="submission" date="2017-02" db="UniProtKB">
        <authorList>
            <consortium name="WormBaseParasite"/>
        </authorList>
    </citation>
    <scope>IDENTIFICATION</scope>
</reference>
<evidence type="ECO:0000259" key="12">
    <source>
        <dbReference type="PROSITE" id="PS51975"/>
    </source>
</evidence>
<evidence type="ECO:0000313" key="13">
    <source>
        <dbReference type="WBParaSite" id="ASIM_0000187701-mRNA-1"/>
    </source>
</evidence>
<dbReference type="InterPro" id="IPR023160">
    <property type="entry name" value="RNase_HII_hlx-loop-hlx_cap_dom"/>
</dbReference>
<dbReference type="PROSITE" id="PS51975">
    <property type="entry name" value="RNASE_H_2"/>
    <property type="match status" value="1"/>
</dbReference>
<dbReference type="InterPro" id="IPR012337">
    <property type="entry name" value="RNaseH-like_sf"/>
</dbReference>
<evidence type="ECO:0000256" key="10">
    <source>
        <dbReference type="PROSITE-ProRule" id="PRU01319"/>
    </source>
</evidence>
<evidence type="ECO:0000256" key="11">
    <source>
        <dbReference type="RuleBase" id="RU003515"/>
    </source>
</evidence>
<dbReference type="GO" id="GO:0006298">
    <property type="term" value="P:mismatch repair"/>
    <property type="evidence" value="ECO:0007669"/>
    <property type="project" value="TreeGrafter"/>
</dbReference>
<dbReference type="Gene3D" id="3.30.420.10">
    <property type="entry name" value="Ribonuclease H-like superfamily/Ribonuclease H"/>
    <property type="match status" value="1"/>
</dbReference>